<sequence length="153" mass="16730">MPRILRANRGDAPVMGAAVLATIRPTNHEVMTMTPRDDAIALVLKMQECFNTRRFDQADDLFTTGFYSHPLGTTGIEAGKDAWRAVVSQFPGMQVVAEDILVDGDKVAIRSSVEGIGAPEGEARPELIEIFRIDDGRLAETWGITGGPRPRHD</sequence>
<reference evidence="2 3" key="1">
    <citation type="journal article" date="2019" name="Int. J. Syst. Evol. Microbiol.">
        <title>The Global Catalogue of Microorganisms (GCM) 10K type strain sequencing project: providing services to taxonomists for standard genome sequencing and annotation.</title>
        <authorList>
            <consortium name="The Broad Institute Genomics Platform"/>
            <consortium name="The Broad Institute Genome Sequencing Center for Infectious Disease"/>
            <person name="Wu L."/>
            <person name="Ma J."/>
        </authorList>
    </citation>
    <scope>NUCLEOTIDE SEQUENCE [LARGE SCALE GENOMIC DNA]</scope>
    <source>
        <strain evidence="2 3">JCM 16013</strain>
    </source>
</reference>
<dbReference type="Pfam" id="PF12680">
    <property type="entry name" value="SnoaL_2"/>
    <property type="match status" value="1"/>
</dbReference>
<evidence type="ECO:0000313" key="3">
    <source>
        <dbReference type="Proteomes" id="UP001499854"/>
    </source>
</evidence>
<gene>
    <name evidence="2" type="ORF">GCM10009838_00920</name>
</gene>
<dbReference type="Proteomes" id="UP001499854">
    <property type="component" value="Unassembled WGS sequence"/>
</dbReference>
<proteinExistence type="predicted"/>
<dbReference type="InterPro" id="IPR037401">
    <property type="entry name" value="SnoaL-like"/>
</dbReference>
<dbReference type="InterPro" id="IPR032710">
    <property type="entry name" value="NTF2-like_dom_sf"/>
</dbReference>
<dbReference type="SUPFAM" id="SSF54427">
    <property type="entry name" value="NTF2-like"/>
    <property type="match status" value="1"/>
</dbReference>
<accession>A0ABN2QCK7</accession>
<evidence type="ECO:0000259" key="1">
    <source>
        <dbReference type="Pfam" id="PF12680"/>
    </source>
</evidence>
<keyword evidence="3" id="KW-1185">Reference proteome</keyword>
<organism evidence="2 3">
    <name type="scientific">Catenulispora subtropica</name>
    <dbReference type="NCBI Taxonomy" id="450798"/>
    <lineage>
        <taxon>Bacteria</taxon>
        <taxon>Bacillati</taxon>
        <taxon>Actinomycetota</taxon>
        <taxon>Actinomycetes</taxon>
        <taxon>Catenulisporales</taxon>
        <taxon>Catenulisporaceae</taxon>
        <taxon>Catenulispora</taxon>
    </lineage>
</organism>
<evidence type="ECO:0000313" key="2">
    <source>
        <dbReference type="EMBL" id="GAA1949674.1"/>
    </source>
</evidence>
<comment type="caution">
    <text evidence="2">The sequence shown here is derived from an EMBL/GenBank/DDBJ whole genome shotgun (WGS) entry which is preliminary data.</text>
</comment>
<dbReference type="Gene3D" id="3.10.450.50">
    <property type="match status" value="1"/>
</dbReference>
<feature type="domain" description="SnoaL-like" evidence="1">
    <location>
        <begin position="45"/>
        <end position="140"/>
    </location>
</feature>
<dbReference type="EMBL" id="BAAAQM010000001">
    <property type="protein sequence ID" value="GAA1949674.1"/>
    <property type="molecule type" value="Genomic_DNA"/>
</dbReference>
<name>A0ABN2QCK7_9ACTN</name>
<protein>
    <recommendedName>
        <fullName evidence="1">SnoaL-like domain-containing protein</fullName>
    </recommendedName>
</protein>